<dbReference type="Pfam" id="PF01568">
    <property type="entry name" value="Molydop_binding"/>
    <property type="match status" value="1"/>
</dbReference>
<dbReference type="SUPFAM" id="SSF50692">
    <property type="entry name" value="ADC-like"/>
    <property type="match status" value="1"/>
</dbReference>
<dbReference type="InterPro" id="IPR041945">
    <property type="entry name" value="DmsA_C"/>
</dbReference>
<keyword evidence="5" id="KW-0408">Iron</keyword>
<keyword evidence="4" id="KW-0560">Oxidoreductase</keyword>
<dbReference type="GO" id="GO:0043546">
    <property type="term" value="F:molybdopterin cofactor binding"/>
    <property type="evidence" value="ECO:0007669"/>
    <property type="project" value="InterPro"/>
</dbReference>
<organism evidence="8 9">
    <name type="scientific">Desulfitobacterium hafniense</name>
    <name type="common">Desulfitobacterium frappieri</name>
    <dbReference type="NCBI Taxonomy" id="49338"/>
    <lineage>
        <taxon>Bacteria</taxon>
        <taxon>Bacillati</taxon>
        <taxon>Bacillota</taxon>
        <taxon>Clostridia</taxon>
        <taxon>Eubacteriales</taxon>
        <taxon>Desulfitobacteriaceae</taxon>
        <taxon>Desulfitobacterium</taxon>
    </lineage>
</organism>
<dbReference type="PANTHER" id="PTHR43742:SF6">
    <property type="entry name" value="OXIDOREDUCTASE YYAE-RELATED"/>
    <property type="match status" value="1"/>
</dbReference>
<comment type="caution">
    <text evidence="8">The sequence shown here is derived from an EMBL/GenBank/DDBJ whole genome shotgun (WGS) entry which is preliminary data.</text>
</comment>
<evidence type="ECO:0000256" key="6">
    <source>
        <dbReference type="ARBA" id="ARBA00023014"/>
    </source>
</evidence>
<evidence type="ECO:0000256" key="1">
    <source>
        <dbReference type="ARBA" id="ARBA00010312"/>
    </source>
</evidence>
<evidence type="ECO:0000256" key="3">
    <source>
        <dbReference type="ARBA" id="ARBA00022729"/>
    </source>
</evidence>
<evidence type="ECO:0000259" key="7">
    <source>
        <dbReference type="PROSITE" id="PS51669"/>
    </source>
</evidence>
<dbReference type="SMART" id="SM00926">
    <property type="entry name" value="Molybdop_Fe4S4"/>
    <property type="match status" value="1"/>
</dbReference>
<dbReference type="InterPro" id="IPR050612">
    <property type="entry name" value="Prok_Mopterin_Oxidored"/>
</dbReference>
<accession>A0A0W1JK57</accession>
<dbReference type="RefSeq" id="WP_058491220.1">
    <property type="nucleotide sequence ID" value="NZ_LOCK01000017.1"/>
</dbReference>
<evidence type="ECO:0000256" key="4">
    <source>
        <dbReference type="ARBA" id="ARBA00023002"/>
    </source>
</evidence>
<dbReference type="PROSITE" id="PS51318">
    <property type="entry name" value="TAT"/>
    <property type="match status" value="1"/>
</dbReference>
<keyword evidence="3" id="KW-0732">Signal</keyword>
<dbReference type="InterPro" id="IPR006963">
    <property type="entry name" value="Mopterin_OxRdtase_4Fe-4S_dom"/>
</dbReference>
<dbReference type="Gene3D" id="3.40.50.12440">
    <property type="match status" value="3"/>
</dbReference>
<dbReference type="EMBL" id="LOCK01000017">
    <property type="protein sequence ID" value="KTE92060.1"/>
    <property type="molecule type" value="Genomic_DNA"/>
</dbReference>
<dbReference type="GO" id="GO:0016491">
    <property type="term" value="F:oxidoreductase activity"/>
    <property type="evidence" value="ECO:0007669"/>
    <property type="project" value="UniProtKB-KW"/>
</dbReference>
<evidence type="ECO:0000256" key="5">
    <source>
        <dbReference type="ARBA" id="ARBA00023004"/>
    </source>
</evidence>
<dbReference type="Pfam" id="PF04879">
    <property type="entry name" value="Molybdop_Fe4S4"/>
    <property type="match status" value="1"/>
</dbReference>
<dbReference type="AlphaFoldDB" id="A0A0W1JK57"/>
<gene>
    <name evidence="8" type="ORF">AT727_03760</name>
</gene>
<dbReference type="PROSITE" id="PS51669">
    <property type="entry name" value="4FE4S_MOW_BIS_MGD"/>
    <property type="match status" value="1"/>
</dbReference>
<reference evidence="8 9" key="1">
    <citation type="submission" date="2015-12" db="EMBL/GenBank/DDBJ databases">
        <title>Draft Genome Sequence of Desulfitobacterium hafniense Strain DH, a Sulfate-reducing Bacterium Isolated from Paddy Soils.</title>
        <authorList>
            <person name="Bao P."/>
            <person name="Zhang X."/>
            <person name="Li G."/>
        </authorList>
    </citation>
    <scope>NUCLEOTIDE SEQUENCE [LARGE SCALE GENOMIC DNA]</scope>
    <source>
        <strain evidence="8 9">DH</strain>
    </source>
</reference>
<dbReference type="GO" id="GO:0051536">
    <property type="term" value="F:iron-sulfur cluster binding"/>
    <property type="evidence" value="ECO:0007669"/>
    <property type="project" value="UniProtKB-KW"/>
</dbReference>
<dbReference type="InterPro" id="IPR006656">
    <property type="entry name" value="Mopterin_OxRdtase"/>
</dbReference>
<dbReference type="InterPro" id="IPR006311">
    <property type="entry name" value="TAT_signal"/>
</dbReference>
<dbReference type="Gene3D" id="3.40.50.740">
    <property type="match status" value="1"/>
</dbReference>
<dbReference type="CDD" id="cd02785">
    <property type="entry name" value="MopB_CT_4"/>
    <property type="match status" value="1"/>
</dbReference>
<dbReference type="InterPro" id="IPR006657">
    <property type="entry name" value="MoPterin_dinucl-bd_dom"/>
</dbReference>
<evidence type="ECO:0000313" key="8">
    <source>
        <dbReference type="EMBL" id="KTE92060.1"/>
    </source>
</evidence>
<dbReference type="Gene3D" id="3.40.228.10">
    <property type="entry name" value="Dimethylsulfoxide Reductase, domain 2"/>
    <property type="match status" value="1"/>
</dbReference>
<dbReference type="PANTHER" id="PTHR43742">
    <property type="entry name" value="TRIMETHYLAMINE-N-OXIDE REDUCTASE"/>
    <property type="match status" value="1"/>
</dbReference>
<dbReference type="GO" id="GO:0046872">
    <property type="term" value="F:metal ion binding"/>
    <property type="evidence" value="ECO:0007669"/>
    <property type="project" value="UniProtKB-KW"/>
</dbReference>
<protein>
    <submittedName>
        <fullName evidence="8">Dehydrogenase</fullName>
    </submittedName>
</protein>
<dbReference type="Pfam" id="PF00384">
    <property type="entry name" value="Molybdopterin"/>
    <property type="match status" value="1"/>
</dbReference>
<dbReference type="InterPro" id="IPR019546">
    <property type="entry name" value="TAT_signal_bac_arc"/>
</dbReference>
<dbReference type="NCBIfam" id="TIGR01409">
    <property type="entry name" value="TAT_signal_seq"/>
    <property type="match status" value="1"/>
</dbReference>
<feature type="domain" description="4Fe-4S Mo/W bis-MGD-type" evidence="7">
    <location>
        <begin position="58"/>
        <end position="115"/>
    </location>
</feature>
<evidence type="ECO:0000256" key="2">
    <source>
        <dbReference type="ARBA" id="ARBA00022723"/>
    </source>
</evidence>
<keyword evidence="6" id="KW-0411">Iron-sulfur</keyword>
<dbReference type="InterPro" id="IPR009010">
    <property type="entry name" value="Asp_de-COase-like_dom_sf"/>
</dbReference>
<dbReference type="OrthoDB" id="219031at2"/>
<dbReference type="Proteomes" id="UP000054623">
    <property type="component" value="Unassembled WGS sequence"/>
</dbReference>
<proteinExistence type="inferred from homology"/>
<sequence>MEAKESSLLNAKLSRRTFVKASAATAVVVGAATTNPWSPAMTALAEVEKSDIIASSDEKVFSGACRGNCAGGCFLNIHVRGGKVVRTSMREMPNPDYNRICVKGLTHMQRIYHKDRLKYPMKRIGERGAGQWERISWDEAVTTIADKWQEYQREYGKEAFAIYWGSGNYGVLSGQGMGCTTNRLLNVTGASNISMTVDAAHGHSAGNALGWGPNFTLNELADLKNAKTILCWGANPVISQQQSTHFLMEAKENGTTFIVIDPIYNITASKADKFVPVRPGTDGALALGMMNIVVRENWIDVPFLKASTVAPFLVKEADGHYLRLSDLGPLAEGQRDDIVVRSAGGKMGLPQEITDPVIEGSFEINGHKVNTAYTLLLQRIAEYPPEKAAEICNISVSQIEEITKIYATNKPSTIYQYFGIDHYVNGHYSIFDIYALAMITGNLGKSGAACGMGETLGINFTNLAGTLFPAGATGPSLTMSATQMDSVMNEHKYGNKDVNVKGIYITNANVVANSAERKYTLDWLNKMEFIAVADMNMNETAQYADILLPVSHWFEQEEAFCNYSTHPYVIFQEKAIDPLYECKADFEINKLIAQKLGYGEQFNLTEMEYLNLWLDNDEARRLGITLEALREKRILKCLPGDLYINGENGVFGTPTGRAQFYVENPAPNMNYDQQWDIEKERLPYWEPPNEVWHENPLTKKYPFTIISDHVRFRTHTQWWDVPALLELDPEPILKISSEDAAQYGIKTNDLVKIYNDRGHVVMKAAINDGLPQGVLTAPKGWEKHQFREGHFADLSSRVVNKVCANSAFFDVLVAIEKL</sequence>
<comment type="similarity">
    <text evidence="1">Belongs to the prokaryotic molybdopterin-containing oxidoreductase family.</text>
</comment>
<dbReference type="SUPFAM" id="SSF53706">
    <property type="entry name" value="Formate dehydrogenase/DMSO reductase, domains 1-3"/>
    <property type="match status" value="1"/>
</dbReference>
<evidence type="ECO:0000313" key="9">
    <source>
        <dbReference type="Proteomes" id="UP000054623"/>
    </source>
</evidence>
<name>A0A0W1JK57_DESHA</name>
<keyword evidence="2" id="KW-0479">Metal-binding</keyword>